<accession>A0ABV2IXH9</accession>
<dbReference type="PROSITE" id="PS00395">
    <property type="entry name" value="ALANINE_RACEMASE"/>
    <property type="match status" value="1"/>
</dbReference>
<dbReference type="InterPro" id="IPR001608">
    <property type="entry name" value="Ala_racemase_N"/>
</dbReference>
<evidence type="ECO:0000256" key="5">
    <source>
        <dbReference type="ARBA" id="ARBA00022898"/>
    </source>
</evidence>
<evidence type="ECO:0000259" key="8">
    <source>
        <dbReference type="SMART" id="SM01005"/>
    </source>
</evidence>
<keyword evidence="10" id="KW-1185">Reference proteome</keyword>
<dbReference type="InterPro" id="IPR029066">
    <property type="entry name" value="PLP-binding_barrel"/>
</dbReference>
<dbReference type="NCBIfam" id="TIGR00492">
    <property type="entry name" value="alr"/>
    <property type="match status" value="1"/>
</dbReference>
<evidence type="ECO:0000313" key="10">
    <source>
        <dbReference type="Proteomes" id="UP001549047"/>
    </source>
</evidence>
<reference evidence="9 10" key="1">
    <citation type="submission" date="2024-06" db="EMBL/GenBank/DDBJ databases">
        <title>Genomic Encyclopedia of Type Strains, Phase IV (KMG-IV): sequencing the most valuable type-strain genomes for metagenomic binning, comparative biology and taxonomic classification.</title>
        <authorList>
            <person name="Goeker M."/>
        </authorList>
    </citation>
    <scope>NUCLEOTIDE SEQUENCE [LARGE SCALE GENOMIC DNA]</scope>
    <source>
        <strain evidence="9 10">DSM 29780</strain>
    </source>
</reference>
<comment type="similarity">
    <text evidence="3 7">Belongs to the alanine racemase family.</text>
</comment>
<feature type="active site" description="Proton acceptor; specific for L-alanine" evidence="7">
    <location>
        <position position="268"/>
    </location>
</feature>
<dbReference type="SMART" id="SM01005">
    <property type="entry name" value="Ala_racemase_C"/>
    <property type="match status" value="1"/>
</dbReference>
<protein>
    <recommendedName>
        <fullName evidence="4 7">Alanine racemase</fullName>
        <ecNumber evidence="4 7">5.1.1.1</ecNumber>
    </recommendedName>
</protein>
<comment type="caution">
    <text evidence="9">The sequence shown here is derived from an EMBL/GenBank/DDBJ whole genome shotgun (WGS) entry which is preliminary data.</text>
</comment>
<dbReference type="SUPFAM" id="SSF50621">
    <property type="entry name" value="Alanine racemase C-terminal domain-like"/>
    <property type="match status" value="1"/>
</dbReference>
<dbReference type="InterPro" id="IPR009006">
    <property type="entry name" value="Ala_racemase/Decarboxylase_C"/>
</dbReference>
<evidence type="ECO:0000313" key="9">
    <source>
        <dbReference type="EMBL" id="MET3613133.1"/>
    </source>
</evidence>
<evidence type="ECO:0000256" key="4">
    <source>
        <dbReference type="ARBA" id="ARBA00013089"/>
    </source>
</evidence>
<feature type="domain" description="Alanine racemase C-terminal" evidence="8">
    <location>
        <begin position="247"/>
        <end position="384"/>
    </location>
</feature>
<dbReference type="PRINTS" id="PR00992">
    <property type="entry name" value="ALARACEMASE"/>
</dbReference>
<keyword evidence="6 7" id="KW-0413">Isomerase</keyword>
<dbReference type="GO" id="GO:0008784">
    <property type="term" value="F:alanine racemase activity"/>
    <property type="evidence" value="ECO:0007669"/>
    <property type="project" value="UniProtKB-EC"/>
</dbReference>
<dbReference type="Gene3D" id="3.20.20.10">
    <property type="entry name" value="Alanine racemase"/>
    <property type="match status" value="1"/>
</dbReference>
<dbReference type="Pfam" id="PF00842">
    <property type="entry name" value="Ala_racemase_C"/>
    <property type="match status" value="1"/>
</dbReference>
<evidence type="ECO:0000256" key="7">
    <source>
        <dbReference type="HAMAP-Rule" id="MF_01201"/>
    </source>
</evidence>
<dbReference type="EMBL" id="JBEPMB010000001">
    <property type="protein sequence ID" value="MET3613133.1"/>
    <property type="molecule type" value="Genomic_DNA"/>
</dbReference>
<comment type="function">
    <text evidence="7">Catalyzes the interconversion of L-alanine and D-alanine. May also act on other amino acids.</text>
</comment>
<sequence length="386" mass="41305">MDDELDDDLIFTPFEAAPSRLTIDLGALTENWRMLQKASGKARTGAAVKGDGYGLGIEAVVPALYDAGCRDMFVATPDEGMLARQFAPEARIFVLAGVWPGVEAQFFSHDLVPVLVSEEQIACWSNAVAFDEERPCALMVDTGMNRLGLSVEEALALADDPTRPASFSPVLLMSHLACASDPSHPLNRKQLQSFQALAKAYEGVDSSLANSPGIHLGPEYHFDVTRPGIAIYGGEAVDGVKNPSLPVVTAETRILQIRHAKAGEPVSYGASHVLTRDSRLAIVSTGYADGYHRALSGSGVPLRQTIQEGGFGFVAGRRVPVAGRVTMDLTIFDVTDVPETEIRAGDYIELFGAHIPLDDAARAAGTIGYELLTSLGNRYQRAYIGG</sequence>
<feature type="binding site" evidence="7">
    <location>
        <position position="146"/>
    </location>
    <ligand>
        <name>substrate</name>
    </ligand>
</feature>
<feature type="modified residue" description="N6-(pyridoxal phosphate)lysine" evidence="7">
    <location>
        <position position="49"/>
    </location>
</feature>
<feature type="active site" description="Proton acceptor; specific for D-alanine" evidence="7">
    <location>
        <position position="49"/>
    </location>
</feature>
<dbReference type="PANTHER" id="PTHR30511:SF0">
    <property type="entry name" value="ALANINE RACEMASE, CATABOLIC-RELATED"/>
    <property type="match status" value="1"/>
</dbReference>
<organism evidence="9 10">
    <name type="scientific">Rhizobium aquaticum</name>
    <dbReference type="NCBI Taxonomy" id="1549636"/>
    <lineage>
        <taxon>Bacteria</taxon>
        <taxon>Pseudomonadati</taxon>
        <taxon>Pseudomonadota</taxon>
        <taxon>Alphaproteobacteria</taxon>
        <taxon>Hyphomicrobiales</taxon>
        <taxon>Rhizobiaceae</taxon>
        <taxon>Rhizobium/Agrobacterium group</taxon>
        <taxon>Rhizobium</taxon>
    </lineage>
</organism>
<dbReference type="HAMAP" id="MF_01201">
    <property type="entry name" value="Ala_racemase"/>
    <property type="match status" value="1"/>
</dbReference>
<gene>
    <name evidence="9" type="ORF">ABID16_001438</name>
</gene>
<comment type="cofactor">
    <cofactor evidence="2 7">
        <name>pyridoxal 5'-phosphate</name>
        <dbReference type="ChEBI" id="CHEBI:597326"/>
    </cofactor>
</comment>
<dbReference type="PANTHER" id="PTHR30511">
    <property type="entry name" value="ALANINE RACEMASE"/>
    <property type="match status" value="1"/>
</dbReference>
<dbReference type="Proteomes" id="UP001549047">
    <property type="component" value="Unassembled WGS sequence"/>
</dbReference>
<comment type="pathway">
    <text evidence="7">Amino-acid biosynthesis; D-alanine biosynthesis; D-alanine from L-alanine: step 1/1.</text>
</comment>
<dbReference type="InterPro" id="IPR020622">
    <property type="entry name" value="Ala_racemase_pyridoxalP-BS"/>
</dbReference>
<dbReference type="RefSeq" id="WP_354555625.1">
    <property type="nucleotide sequence ID" value="NZ_JBEPMB010000001.1"/>
</dbReference>
<comment type="catalytic activity">
    <reaction evidence="1 7">
        <text>L-alanine = D-alanine</text>
        <dbReference type="Rhea" id="RHEA:20249"/>
        <dbReference type="ChEBI" id="CHEBI:57416"/>
        <dbReference type="ChEBI" id="CHEBI:57972"/>
        <dbReference type="EC" id="5.1.1.1"/>
    </reaction>
</comment>
<evidence type="ECO:0000256" key="2">
    <source>
        <dbReference type="ARBA" id="ARBA00001933"/>
    </source>
</evidence>
<dbReference type="InterPro" id="IPR011079">
    <property type="entry name" value="Ala_racemase_C"/>
</dbReference>
<keyword evidence="5 7" id="KW-0663">Pyridoxal phosphate</keyword>
<dbReference type="Gene3D" id="2.40.37.10">
    <property type="entry name" value="Lyase, Ornithine Decarboxylase, Chain A, domain 1"/>
    <property type="match status" value="1"/>
</dbReference>
<dbReference type="EC" id="5.1.1.1" evidence="4 7"/>
<dbReference type="InterPro" id="IPR000821">
    <property type="entry name" value="Ala_racemase"/>
</dbReference>
<proteinExistence type="inferred from homology"/>
<evidence type="ECO:0000256" key="1">
    <source>
        <dbReference type="ARBA" id="ARBA00000316"/>
    </source>
</evidence>
<dbReference type="SUPFAM" id="SSF51419">
    <property type="entry name" value="PLP-binding barrel"/>
    <property type="match status" value="1"/>
</dbReference>
<evidence type="ECO:0000256" key="6">
    <source>
        <dbReference type="ARBA" id="ARBA00023235"/>
    </source>
</evidence>
<dbReference type="CDD" id="cd00430">
    <property type="entry name" value="PLPDE_III_AR"/>
    <property type="match status" value="1"/>
</dbReference>
<feature type="binding site" evidence="7">
    <location>
        <position position="327"/>
    </location>
    <ligand>
        <name>substrate</name>
    </ligand>
</feature>
<name>A0ABV2IXH9_9HYPH</name>
<dbReference type="Pfam" id="PF01168">
    <property type="entry name" value="Ala_racemase_N"/>
    <property type="match status" value="1"/>
</dbReference>
<evidence type="ECO:0000256" key="3">
    <source>
        <dbReference type="ARBA" id="ARBA00007880"/>
    </source>
</evidence>